<dbReference type="PANTHER" id="PTHR43078:SF6">
    <property type="entry name" value="UDP-GLUCURONIC ACID DECARBOXYLASE 1"/>
    <property type="match status" value="1"/>
</dbReference>
<dbReference type="InterPro" id="IPR006141">
    <property type="entry name" value="Intein_N"/>
</dbReference>
<dbReference type="InterPro" id="IPR004860">
    <property type="entry name" value="LAGLIDADG_dom"/>
</dbReference>
<dbReference type="InterPro" id="IPR006142">
    <property type="entry name" value="INTEIN"/>
</dbReference>
<dbReference type="SMART" id="SM00305">
    <property type="entry name" value="HintC"/>
    <property type="match status" value="1"/>
</dbReference>
<dbReference type="Pfam" id="PF14528">
    <property type="entry name" value="LAGLIDADG_3"/>
    <property type="match status" value="1"/>
</dbReference>
<dbReference type="GO" id="GO:0004519">
    <property type="term" value="F:endonuclease activity"/>
    <property type="evidence" value="ECO:0007669"/>
    <property type="project" value="InterPro"/>
</dbReference>
<dbReference type="GO" id="GO:0070403">
    <property type="term" value="F:NAD+ binding"/>
    <property type="evidence" value="ECO:0007669"/>
    <property type="project" value="InterPro"/>
</dbReference>
<evidence type="ECO:0000256" key="1">
    <source>
        <dbReference type="ARBA" id="ARBA00001911"/>
    </source>
</evidence>
<dbReference type="GO" id="GO:0016539">
    <property type="term" value="P:intein-mediated protein splicing"/>
    <property type="evidence" value="ECO:0007669"/>
    <property type="project" value="InterPro"/>
</dbReference>
<dbReference type="InterPro" id="IPR030934">
    <property type="entry name" value="Intein_C"/>
</dbReference>
<comment type="cofactor">
    <cofactor evidence="1">
        <name>NAD(+)</name>
        <dbReference type="ChEBI" id="CHEBI:57540"/>
    </cofactor>
</comment>
<dbReference type="InterPro" id="IPR036291">
    <property type="entry name" value="NAD(P)-bd_dom_sf"/>
</dbReference>
<evidence type="ECO:0000256" key="15">
    <source>
        <dbReference type="ARBA" id="ARBA00023239"/>
    </source>
</evidence>
<dbReference type="Gene3D" id="3.10.28.10">
    <property type="entry name" value="Homing endonucleases"/>
    <property type="match status" value="1"/>
</dbReference>
<dbReference type="Pfam" id="PF14890">
    <property type="entry name" value="Intein_splicing"/>
    <property type="match status" value="1"/>
</dbReference>
<dbReference type="CDD" id="cd00081">
    <property type="entry name" value="Hint"/>
    <property type="match status" value="1"/>
</dbReference>
<dbReference type="SUPFAM" id="SSF51294">
    <property type="entry name" value="Hedgehog/intein (Hint) domain"/>
    <property type="match status" value="1"/>
</dbReference>
<dbReference type="NCBIfam" id="TIGR01445">
    <property type="entry name" value="intein_Nterm"/>
    <property type="match status" value="1"/>
</dbReference>
<evidence type="ECO:0000256" key="2">
    <source>
        <dbReference type="ARBA" id="ARBA00004447"/>
    </source>
</evidence>
<dbReference type="PROSITE" id="PS50818">
    <property type="entry name" value="INTEIN_C_TER"/>
    <property type="match status" value="1"/>
</dbReference>
<keyword evidence="12" id="KW-0520">NAD</keyword>
<keyword evidence="10" id="KW-1133">Transmembrane helix</keyword>
<evidence type="ECO:0000259" key="16">
    <source>
        <dbReference type="PROSITE" id="PS50819"/>
    </source>
</evidence>
<evidence type="ECO:0000256" key="4">
    <source>
        <dbReference type="ARBA" id="ARBA00007505"/>
    </source>
</evidence>
<evidence type="ECO:0000256" key="3">
    <source>
        <dbReference type="ARBA" id="ARBA00005100"/>
    </source>
</evidence>
<dbReference type="EC" id="4.1.1.35" evidence="5"/>
<dbReference type="InterPro" id="IPR003587">
    <property type="entry name" value="Hint_dom_N"/>
</dbReference>
<evidence type="ECO:0000256" key="10">
    <source>
        <dbReference type="ARBA" id="ARBA00022989"/>
    </source>
</evidence>
<evidence type="ECO:0000313" key="18">
    <source>
        <dbReference type="Proteomes" id="UP000231267"/>
    </source>
</evidence>
<name>A0A2J0LGJ8_9BACT</name>
<keyword evidence="13" id="KW-0333">Golgi apparatus</keyword>
<evidence type="ECO:0000313" key="17">
    <source>
        <dbReference type="EMBL" id="PIW66978.1"/>
    </source>
</evidence>
<evidence type="ECO:0000256" key="11">
    <source>
        <dbReference type="ARBA" id="ARBA00023000"/>
    </source>
</evidence>
<dbReference type="Gene3D" id="2.170.16.10">
    <property type="entry name" value="Hedgehog/Intein (Hint) domain"/>
    <property type="match status" value="2"/>
</dbReference>
<dbReference type="AlphaFoldDB" id="A0A2J0LGJ8"/>
<dbReference type="InterPro" id="IPR036844">
    <property type="entry name" value="Hint_dom_sf"/>
</dbReference>
<dbReference type="EMBL" id="PFGP01000011">
    <property type="protein sequence ID" value="PIW66978.1"/>
    <property type="molecule type" value="Genomic_DNA"/>
</dbReference>
<evidence type="ECO:0000256" key="9">
    <source>
        <dbReference type="ARBA" id="ARBA00022968"/>
    </source>
</evidence>
<comment type="similarity">
    <text evidence="4">Belongs to the NAD(P)-dependent epimerase/dehydratase family. UDP-glucuronic acid decarboxylase subfamily.</text>
</comment>
<dbReference type="GO" id="GO:0005737">
    <property type="term" value="C:cytoplasm"/>
    <property type="evidence" value="ECO:0007669"/>
    <property type="project" value="TreeGrafter"/>
</dbReference>
<gene>
    <name evidence="17" type="ORF">COW11_00470</name>
</gene>
<dbReference type="InterPro" id="IPR027434">
    <property type="entry name" value="Homing_endonucl"/>
</dbReference>
<dbReference type="SMART" id="SM00306">
    <property type="entry name" value="HintN"/>
    <property type="match status" value="1"/>
</dbReference>
<organism evidence="17 18">
    <name type="scientific">Candidatus Taenaricola geysiri</name>
    <dbReference type="NCBI Taxonomy" id="1974752"/>
    <lineage>
        <taxon>Bacteria</taxon>
        <taxon>Pseudomonadati</taxon>
        <taxon>Candidatus Omnitrophota</taxon>
        <taxon>Candidatus Taenaricola</taxon>
    </lineage>
</organism>
<dbReference type="GO" id="GO:0033320">
    <property type="term" value="P:UDP-D-xylose biosynthetic process"/>
    <property type="evidence" value="ECO:0007669"/>
    <property type="project" value="UniProtKB-UniPathway"/>
</dbReference>
<evidence type="ECO:0000256" key="8">
    <source>
        <dbReference type="ARBA" id="ARBA00022813"/>
    </source>
</evidence>
<comment type="subcellular location">
    <subcellularLocation>
        <location evidence="2">Golgi apparatus</location>
        <location evidence="2">Golgi stack membrane</location>
        <topology evidence="2">Single-pass type II membrane protein</topology>
    </subcellularLocation>
</comment>
<dbReference type="GO" id="GO:0042732">
    <property type="term" value="P:D-xylose metabolic process"/>
    <property type="evidence" value="ECO:0007669"/>
    <property type="project" value="InterPro"/>
</dbReference>
<dbReference type="NCBIfam" id="TIGR01443">
    <property type="entry name" value="intein_Cterm"/>
    <property type="match status" value="1"/>
</dbReference>
<keyword evidence="9" id="KW-0735">Signal-anchor</keyword>
<evidence type="ECO:0000256" key="5">
    <source>
        <dbReference type="ARBA" id="ARBA00012290"/>
    </source>
</evidence>
<dbReference type="InterPro" id="IPR016040">
    <property type="entry name" value="NAD(P)-bd_dom"/>
</dbReference>
<dbReference type="InterPro" id="IPR044516">
    <property type="entry name" value="UXS-like"/>
</dbReference>
<dbReference type="Proteomes" id="UP000231267">
    <property type="component" value="Unassembled WGS sequence"/>
</dbReference>
<comment type="pathway">
    <text evidence="3">Nucleotide-sugar biosynthesis; UDP-alpha-D-xylose biosynthesis; UDP-alpha-D-xylose from UDP-alpha-D-glucuronate: step 1/1.</text>
</comment>
<keyword evidence="8" id="KW-0068">Autocatalytic cleavage</keyword>
<dbReference type="InterPro" id="IPR003586">
    <property type="entry name" value="Hint_dom_C"/>
</dbReference>
<evidence type="ECO:0000256" key="7">
    <source>
        <dbReference type="ARBA" id="ARBA00022793"/>
    </source>
</evidence>
<dbReference type="PROSITE" id="PS50817">
    <property type="entry name" value="INTEIN_N_TER"/>
    <property type="match status" value="1"/>
</dbReference>
<evidence type="ECO:0000256" key="13">
    <source>
        <dbReference type="ARBA" id="ARBA00023034"/>
    </source>
</evidence>
<keyword evidence="6" id="KW-0812">Transmembrane</keyword>
<dbReference type="PRINTS" id="PR00379">
    <property type="entry name" value="INTEIN"/>
</dbReference>
<proteinExistence type="inferred from homology"/>
<evidence type="ECO:0000256" key="12">
    <source>
        <dbReference type="ARBA" id="ARBA00023027"/>
    </source>
</evidence>
<keyword evidence="7" id="KW-0210">Decarboxylase</keyword>
<accession>A0A2J0LGJ8</accession>
<dbReference type="InterPro" id="IPR004042">
    <property type="entry name" value="Intein_endonuc_central"/>
</dbReference>
<dbReference type="PROSITE" id="PS50819">
    <property type="entry name" value="INTEIN_ENDONUCLEASE"/>
    <property type="match status" value="1"/>
</dbReference>
<dbReference type="SUPFAM" id="SSF51735">
    <property type="entry name" value="NAD(P)-binding Rossmann-fold domains"/>
    <property type="match status" value="2"/>
</dbReference>
<dbReference type="PANTHER" id="PTHR43078">
    <property type="entry name" value="UDP-GLUCURONIC ACID DECARBOXYLASE-RELATED"/>
    <property type="match status" value="1"/>
</dbReference>
<dbReference type="Pfam" id="PF16363">
    <property type="entry name" value="GDP_Man_Dehyd"/>
    <property type="match status" value="1"/>
</dbReference>
<evidence type="ECO:0000256" key="6">
    <source>
        <dbReference type="ARBA" id="ARBA00022692"/>
    </source>
</evidence>
<feature type="domain" description="DOD-type homing endonuclease" evidence="16">
    <location>
        <begin position="408"/>
        <end position="550"/>
    </location>
</feature>
<protein>
    <recommendedName>
        <fullName evidence="5">UDP-glucuronate decarboxylase</fullName>
        <ecNumber evidence="5">4.1.1.35</ecNumber>
    </recommendedName>
</protein>
<keyword evidence="15" id="KW-0456">Lyase</keyword>
<dbReference type="UniPathway" id="UPA00796">
    <property type="reaction ID" value="UER00771"/>
</dbReference>
<keyword evidence="11" id="KW-0651">Protein splicing</keyword>
<dbReference type="SUPFAM" id="SSF55608">
    <property type="entry name" value="Homing endonucleases"/>
    <property type="match status" value="1"/>
</dbReference>
<evidence type="ECO:0000256" key="14">
    <source>
        <dbReference type="ARBA" id="ARBA00023136"/>
    </source>
</evidence>
<reference evidence="17 18" key="1">
    <citation type="submission" date="2017-09" db="EMBL/GenBank/DDBJ databases">
        <title>Depth-based differentiation of microbial function through sediment-hosted aquifers and enrichment of novel symbionts in the deep terrestrial subsurface.</title>
        <authorList>
            <person name="Probst A.J."/>
            <person name="Ladd B."/>
            <person name="Jarett J.K."/>
            <person name="Geller-Mcgrath D.E."/>
            <person name="Sieber C.M."/>
            <person name="Emerson J.B."/>
            <person name="Anantharaman K."/>
            <person name="Thomas B.C."/>
            <person name="Malmstrom R."/>
            <person name="Stieglmeier M."/>
            <person name="Klingl A."/>
            <person name="Woyke T."/>
            <person name="Ryan C.M."/>
            <person name="Banfield J.F."/>
        </authorList>
    </citation>
    <scope>NUCLEOTIDE SEQUENCE [LARGE SCALE GENOMIC DNA]</scope>
    <source>
        <strain evidence="17">CG12_big_fil_rev_8_21_14_0_65_43_15</strain>
    </source>
</reference>
<comment type="caution">
    <text evidence="17">The sequence shown here is derived from an EMBL/GenBank/DDBJ whole genome shotgun (WGS) entry which is preliminary data.</text>
</comment>
<dbReference type="GO" id="GO:0048040">
    <property type="term" value="F:UDP-glucuronate decarboxylase activity"/>
    <property type="evidence" value="ECO:0007669"/>
    <property type="project" value="UniProtKB-EC"/>
</dbReference>
<sequence length="778" mass="89434">MRILITGGAGFIGSHLCERFLKDGHKVICMDNFITGKKENIKHLMQNKNFEFVKHNVSTYIEIKGSLDYILHFASPASPIDYLIYPIQTLKVGSLGTHNALGVAKAKKARFFIASTSEIYGDPLIHPQPESYWGNVNCIGPRGVYDEAKRFSEAMTMAYHRTHKIDTRIIRIFNSILSDQTVIVFNGKKLYLEEIGKFVDRFNKTNSSAKILVPSFDPKTLKITLKEVDNIIKHQYEGDAYELVLAYGRKVKVTGDHSVFKQDKNRKPIAVPVRNLKKGDYIAIPAKLPIINKDIKYIDICQEIIKKCPENELWDYAVHSKKLKSLINKRQNSVLELLRKSKRYNAKRYNNNLFCAFNKYRRGSFLPLYVIYKLGINVPNDTRVRIFSMGTHIFIQNKIKITNDILWLLGFYIAEGCAHYKLGKSYFITFSSDDYLLKRAKMILEDVFGVHVIYKMAEKNKRSPAIFSHSKVLYFVFDKILNIIRSSSRETQIPSWILQLPLARLKYVLEGFKDGDGTHSGKKLNRELCFDTTSKKLALQLNMALLRFGIVASVGKYTTTFKKKYGKRKFPFYRLTVCELSNFNILEWDKGVKQTLVAKRNGDLVWAWIKRIKKCKPSLYVYDFSVPGTENFVAGNGVFCHNTYGPKMREHDGRAIPEFISQALNNKPITVFGKGSQTRSFCYISDMVEGICRLMNSSVNDPVNIGNPGEYTILQLAKEIIRLTGSKSKIVFKPLPVDDPKVRQPDITKAKKLFKWQPKVELEEGLIRTIKWFKKQRI</sequence>
<keyword evidence="14" id="KW-0472">Membrane</keyword>
<dbReference type="Gene3D" id="3.40.50.720">
    <property type="entry name" value="NAD(P)-binding Rossmann-like Domain"/>
    <property type="match status" value="2"/>
</dbReference>